<proteinExistence type="predicted"/>
<feature type="domain" description="Nal1 C-terminal" evidence="1">
    <location>
        <begin position="244"/>
        <end position="400"/>
    </location>
</feature>
<accession>A0A4Q7N4N0</accession>
<gene>
    <name evidence="2" type="ORF">EV199_1841</name>
</gene>
<reference evidence="2 3" key="1">
    <citation type="submission" date="2019-02" db="EMBL/GenBank/DDBJ databases">
        <title>Genomic Encyclopedia of Type Strains, Phase IV (KMG-IV): sequencing the most valuable type-strain genomes for metagenomic binning, comparative biology and taxonomic classification.</title>
        <authorList>
            <person name="Goeker M."/>
        </authorList>
    </citation>
    <scope>NUCLEOTIDE SEQUENCE [LARGE SCALE GENOMIC DNA]</scope>
    <source>
        <strain evidence="2 3">DSM 18116</strain>
    </source>
</reference>
<organism evidence="2 3">
    <name type="scientific">Pseudobacter ginsenosidimutans</name>
    <dbReference type="NCBI Taxonomy" id="661488"/>
    <lineage>
        <taxon>Bacteria</taxon>
        <taxon>Pseudomonadati</taxon>
        <taxon>Bacteroidota</taxon>
        <taxon>Chitinophagia</taxon>
        <taxon>Chitinophagales</taxon>
        <taxon>Chitinophagaceae</taxon>
        <taxon>Pseudobacter</taxon>
    </lineage>
</organism>
<evidence type="ECO:0000313" key="2">
    <source>
        <dbReference type="EMBL" id="RZS75965.1"/>
    </source>
</evidence>
<dbReference type="InterPro" id="IPR057904">
    <property type="entry name" value="Nal1_C"/>
</dbReference>
<evidence type="ECO:0000259" key="1">
    <source>
        <dbReference type="Pfam" id="PF25819"/>
    </source>
</evidence>
<dbReference type="InterPro" id="IPR008947">
    <property type="entry name" value="PLipase_C/P1_nuclease_dom_sf"/>
</dbReference>
<dbReference type="EMBL" id="SGXA01000001">
    <property type="protein sequence ID" value="RZS75965.1"/>
    <property type="molecule type" value="Genomic_DNA"/>
</dbReference>
<dbReference type="InterPro" id="IPR009003">
    <property type="entry name" value="Peptidase_S1_PA"/>
</dbReference>
<dbReference type="SUPFAM" id="SSF50494">
    <property type="entry name" value="Trypsin-like serine proteases"/>
    <property type="match status" value="1"/>
</dbReference>
<sequence length="763" mass="85517">MFIINKNEVLSPDRDFNDLSLTDLIRAREMFHFHLLNKKNVIATAIGRYRIRKTDPLPWEKTYNTVSNMPNRGPKTLQNSEVRQYSWPCILVFVKEWMKDEELSKYENLNEIVPKNVYMPDGKIVPICVVEAPKDGRVEIIPIGTEITFPNNLISGGFPLIVESQGVQRIATITCIVTNGNKYYALTNRHVAGDEGTVIYTRLKGVLTPIGKSSGRNLGNMPFDAVYPEWSSKNLYINSDIGLIEIDDIRMWRTDVFGLEKIGQYGKLADLNSQNFTLKLIGSRVVGFGAVSGKMEGEIAALFYRFKSVGGYEYASDFLIGPRTGSGQPGIETKQGDSGALWLLETEESNGDKKENTKVLMPIAVQWGQHTFIDGNGVTKGAYGLATCLSNVLRALEVDLVRGWNLDNDYTWGKLGHFSIAHLACQMVKNQKLKSLLLANLEVITFGYDDLNIKDIDSGLKRMKQEFGFVPLADVPDLVWKSKIAGIKRGKESPNHFADMDKKDSDGKTLLDYCKGKYDNMKFLTPEEWLGYYTDPAVMDKSKGILPFRIWQFFDAMKEYAELGDATGFVTAAGILSHYVGDACQPLHISYMFDGEPLPNGTKKGEHVHSIFETTMINKFIGDILPLARTRSKETGFKTILPITKGKEAAGATVEMMKKTFKLVPPRKLVDVVYKFRDQQGMGDAATAEKMWEKVGAEAMAEIFVYGAYYLASIWEGAWKAGKGSTHVTELDLVNTDDVVALYESQDFIPSVNIKEIKQYLKE</sequence>
<dbReference type="GO" id="GO:0016788">
    <property type="term" value="F:hydrolase activity, acting on ester bonds"/>
    <property type="evidence" value="ECO:0007669"/>
    <property type="project" value="InterPro"/>
</dbReference>
<dbReference type="Proteomes" id="UP000293874">
    <property type="component" value="Unassembled WGS sequence"/>
</dbReference>
<comment type="caution">
    <text evidence="2">The sequence shown here is derived from an EMBL/GenBank/DDBJ whole genome shotgun (WGS) entry which is preliminary data.</text>
</comment>
<keyword evidence="3" id="KW-1185">Reference proteome</keyword>
<dbReference type="SUPFAM" id="SSF48537">
    <property type="entry name" value="Phospholipase C/P1 nuclease"/>
    <property type="match status" value="1"/>
</dbReference>
<dbReference type="Gene3D" id="1.10.575.10">
    <property type="entry name" value="P1 Nuclease"/>
    <property type="match status" value="1"/>
</dbReference>
<evidence type="ECO:0000313" key="3">
    <source>
        <dbReference type="Proteomes" id="UP000293874"/>
    </source>
</evidence>
<dbReference type="RefSeq" id="WP_130540297.1">
    <property type="nucleotide sequence ID" value="NZ_SGXA01000001.1"/>
</dbReference>
<dbReference type="Pfam" id="PF25819">
    <property type="entry name" value="Nal1_C"/>
    <property type="match status" value="1"/>
</dbReference>
<protein>
    <recommendedName>
        <fullName evidence="1">Nal1 C-terminal domain-containing protein</fullName>
    </recommendedName>
</protein>
<dbReference type="AlphaFoldDB" id="A0A4Q7N4N0"/>
<name>A0A4Q7N4N0_9BACT</name>